<evidence type="ECO:0000313" key="2">
    <source>
        <dbReference type="EMBL" id="HIX46180.1"/>
    </source>
</evidence>
<sequence length="74" mass="8292">MKSVKISLQMAQNVKDFVNIVQEYPYEIDLRSGKYVVDAKSILGIFSLDLSKPVTVEIHSDGCDDLIDALKKFA</sequence>
<feature type="domain" description="HPr" evidence="1">
    <location>
        <begin position="1"/>
        <end position="74"/>
    </location>
</feature>
<comment type="caution">
    <text evidence="2">The sequence shown here is derived from an EMBL/GenBank/DDBJ whole genome shotgun (WGS) entry which is preliminary data.</text>
</comment>
<reference evidence="2" key="1">
    <citation type="journal article" date="2021" name="PeerJ">
        <title>Extensive microbial diversity within the chicken gut microbiome revealed by metagenomics and culture.</title>
        <authorList>
            <person name="Gilroy R."/>
            <person name="Ravi A."/>
            <person name="Getino M."/>
            <person name="Pursley I."/>
            <person name="Horton D.L."/>
            <person name="Alikhan N.F."/>
            <person name="Baker D."/>
            <person name="Gharbi K."/>
            <person name="Hall N."/>
            <person name="Watson M."/>
            <person name="Adriaenssens E.M."/>
            <person name="Foster-Nyarko E."/>
            <person name="Jarju S."/>
            <person name="Secka A."/>
            <person name="Antonio M."/>
            <person name="Oren A."/>
            <person name="Chaudhuri R.R."/>
            <person name="La Ragione R."/>
            <person name="Hildebrand F."/>
            <person name="Pallen M.J."/>
        </authorList>
    </citation>
    <scope>NUCLEOTIDE SEQUENCE</scope>
    <source>
        <strain evidence="2">26628</strain>
    </source>
</reference>
<dbReference type="Proteomes" id="UP000824249">
    <property type="component" value="Unassembled WGS sequence"/>
</dbReference>
<dbReference type="InterPro" id="IPR035895">
    <property type="entry name" value="HPr-like_sf"/>
</dbReference>
<dbReference type="PROSITE" id="PS51350">
    <property type="entry name" value="PTS_HPR_DOM"/>
    <property type="match status" value="1"/>
</dbReference>
<dbReference type="Gene3D" id="3.30.1340.10">
    <property type="entry name" value="HPr-like"/>
    <property type="match status" value="1"/>
</dbReference>
<accession>A0A9D2AQG5</accession>
<gene>
    <name evidence="2" type="ORF">H9737_00640</name>
</gene>
<name>A0A9D2AQG5_9FIRM</name>
<evidence type="ECO:0000313" key="3">
    <source>
        <dbReference type="Proteomes" id="UP000824249"/>
    </source>
</evidence>
<dbReference type="AlphaFoldDB" id="A0A9D2AQG5"/>
<organism evidence="2 3">
    <name type="scientific">Candidatus Borkfalkia faecigallinarum</name>
    <dbReference type="NCBI Taxonomy" id="2838509"/>
    <lineage>
        <taxon>Bacteria</taxon>
        <taxon>Bacillati</taxon>
        <taxon>Bacillota</taxon>
        <taxon>Clostridia</taxon>
        <taxon>Christensenellales</taxon>
        <taxon>Christensenellaceae</taxon>
        <taxon>Candidatus Borkfalkia</taxon>
    </lineage>
</organism>
<dbReference type="Pfam" id="PF00381">
    <property type="entry name" value="PTS-HPr"/>
    <property type="match status" value="1"/>
</dbReference>
<dbReference type="InterPro" id="IPR000032">
    <property type="entry name" value="HPr-like"/>
</dbReference>
<proteinExistence type="predicted"/>
<evidence type="ECO:0000259" key="1">
    <source>
        <dbReference type="PROSITE" id="PS51350"/>
    </source>
</evidence>
<dbReference type="SUPFAM" id="SSF55594">
    <property type="entry name" value="HPr-like"/>
    <property type="match status" value="1"/>
</dbReference>
<dbReference type="EMBL" id="DXFD01000009">
    <property type="protein sequence ID" value="HIX46180.1"/>
    <property type="molecule type" value="Genomic_DNA"/>
</dbReference>
<protein>
    <submittedName>
        <fullName evidence="2">HPr family phosphocarrier protein</fullName>
    </submittedName>
</protein>
<reference evidence="2" key="2">
    <citation type="submission" date="2021-04" db="EMBL/GenBank/DDBJ databases">
        <authorList>
            <person name="Gilroy R."/>
        </authorList>
    </citation>
    <scope>NUCLEOTIDE SEQUENCE</scope>
    <source>
        <strain evidence="2">26628</strain>
    </source>
</reference>